<gene>
    <name evidence="4" type="ORF">SAMN05661096_03521</name>
</gene>
<dbReference type="InterPro" id="IPR011006">
    <property type="entry name" value="CheY-like_superfamily"/>
</dbReference>
<feature type="domain" description="HTH LytTR-type" evidence="3">
    <location>
        <begin position="143"/>
        <end position="251"/>
    </location>
</feature>
<dbReference type="FunFam" id="3.40.50.2300:FF:000361">
    <property type="entry name" value="Two-component system response regulator"/>
    <property type="match status" value="1"/>
</dbReference>
<evidence type="ECO:0000259" key="3">
    <source>
        <dbReference type="PROSITE" id="PS50930"/>
    </source>
</evidence>
<organism evidence="4 5">
    <name type="scientific">Marivirga sericea</name>
    <dbReference type="NCBI Taxonomy" id="1028"/>
    <lineage>
        <taxon>Bacteria</taxon>
        <taxon>Pseudomonadati</taxon>
        <taxon>Bacteroidota</taxon>
        <taxon>Cytophagia</taxon>
        <taxon>Cytophagales</taxon>
        <taxon>Marivirgaceae</taxon>
        <taxon>Marivirga</taxon>
    </lineage>
</organism>
<dbReference type="OrthoDB" id="646623at2"/>
<dbReference type="InterPro" id="IPR007492">
    <property type="entry name" value="LytTR_DNA-bd_dom"/>
</dbReference>
<dbReference type="PROSITE" id="PS50930">
    <property type="entry name" value="HTH_LYTTR"/>
    <property type="match status" value="1"/>
</dbReference>
<dbReference type="Gene3D" id="2.40.50.1020">
    <property type="entry name" value="LytTr DNA-binding domain"/>
    <property type="match status" value="1"/>
</dbReference>
<keyword evidence="5" id="KW-1185">Reference proteome</keyword>
<dbReference type="InterPro" id="IPR001789">
    <property type="entry name" value="Sig_transdc_resp-reg_receiver"/>
</dbReference>
<dbReference type="GO" id="GO:0003677">
    <property type="term" value="F:DNA binding"/>
    <property type="evidence" value="ECO:0007669"/>
    <property type="project" value="InterPro"/>
</dbReference>
<accession>A0A1X7L5Z9</accession>
<protein>
    <submittedName>
        <fullName evidence="4">Two component transcriptional regulator, LytTR family</fullName>
    </submittedName>
</protein>
<evidence type="ECO:0000313" key="4">
    <source>
        <dbReference type="EMBL" id="SMG48793.1"/>
    </source>
</evidence>
<dbReference type="EMBL" id="FXAW01000008">
    <property type="protein sequence ID" value="SMG48793.1"/>
    <property type="molecule type" value="Genomic_DNA"/>
</dbReference>
<dbReference type="GO" id="GO:0000156">
    <property type="term" value="F:phosphorelay response regulator activity"/>
    <property type="evidence" value="ECO:0007669"/>
    <property type="project" value="InterPro"/>
</dbReference>
<dbReference type="PANTHER" id="PTHR37299">
    <property type="entry name" value="TRANSCRIPTIONAL REGULATOR-RELATED"/>
    <property type="match status" value="1"/>
</dbReference>
<dbReference type="Pfam" id="PF00072">
    <property type="entry name" value="Response_reg"/>
    <property type="match status" value="1"/>
</dbReference>
<sequence>MRVLIIEDERPAATRMKQLLEKYLPEADLFGHLDSISSAVNWLQKEVSPDLIFCDIELADGQSFEIFEQVQVKSPIIFTTAYDQYAIKAFKLNSIDYLLKPIDPQELEKAIVKYKEHSSQQQFDIGQLQQLLKLQNTDYKSRFMVKIGEKIQSIPTEEVAYFFSSERTTFMQSKESNKRYILDYTLDQIEEMLDPKEFFRLNRKYVASFESIEQVLSYSNSRLKIKLIGCDDHDILISREKVAKLKEWLDN</sequence>
<dbReference type="SMART" id="SM00850">
    <property type="entry name" value="LytTR"/>
    <property type="match status" value="1"/>
</dbReference>
<dbReference type="Pfam" id="PF04397">
    <property type="entry name" value="LytTR"/>
    <property type="match status" value="1"/>
</dbReference>
<dbReference type="AlphaFoldDB" id="A0A1X7L5Z9"/>
<reference evidence="5" key="1">
    <citation type="submission" date="2017-04" db="EMBL/GenBank/DDBJ databases">
        <authorList>
            <person name="Varghese N."/>
            <person name="Submissions S."/>
        </authorList>
    </citation>
    <scope>NUCLEOTIDE SEQUENCE [LARGE SCALE GENOMIC DNA]</scope>
    <source>
        <strain evidence="5">DSM 4125</strain>
    </source>
</reference>
<dbReference type="SUPFAM" id="SSF52172">
    <property type="entry name" value="CheY-like"/>
    <property type="match status" value="1"/>
</dbReference>
<dbReference type="STRING" id="1028.SAMN05661096_03521"/>
<dbReference type="Gene3D" id="3.40.50.2300">
    <property type="match status" value="1"/>
</dbReference>
<proteinExistence type="predicted"/>
<evidence type="ECO:0000256" key="1">
    <source>
        <dbReference type="PROSITE-ProRule" id="PRU00169"/>
    </source>
</evidence>
<evidence type="ECO:0000313" key="5">
    <source>
        <dbReference type="Proteomes" id="UP000193804"/>
    </source>
</evidence>
<dbReference type="SMART" id="SM00448">
    <property type="entry name" value="REC"/>
    <property type="match status" value="1"/>
</dbReference>
<feature type="modified residue" description="4-aspartylphosphate" evidence="1">
    <location>
        <position position="55"/>
    </location>
</feature>
<evidence type="ECO:0000259" key="2">
    <source>
        <dbReference type="PROSITE" id="PS50110"/>
    </source>
</evidence>
<keyword evidence="1" id="KW-0597">Phosphoprotein</keyword>
<dbReference type="PROSITE" id="PS50110">
    <property type="entry name" value="RESPONSE_REGULATORY"/>
    <property type="match status" value="1"/>
</dbReference>
<dbReference type="RefSeq" id="WP_085518650.1">
    <property type="nucleotide sequence ID" value="NZ_FXAW01000008.1"/>
</dbReference>
<dbReference type="PANTHER" id="PTHR37299:SF1">
    <property type="entry name" value="STAGE 0 SPORULATION PROTEIN A HOMOLOG"/>
    <property type="match status" value="1"/>
</dbReference>
<name>A0A1X7L5Z9_9BACT</name>
<feature type="domain" description="Response regulatory" evidence="2">
    <location>
        <begin position="2"/>
        <end position="115"/>
    </location>
</feature>
<dbReference type="Proteomes" id="UP000193804">
    <property type="component" value="Unassembled WGS sequence"/>
</dbReference>
<dbReference type="InterPro" id="IPR046947">
    <property type="entry name" value="LytR-like"/>
</dbReference>